<keyword evidence="2" id="KW-0813">Transport</keyword>
<accession>A0AAW3ZYN2</accession>
<evidence type="ECO:0000313" key="9">
    <source>
        <dbReference type="Proteomes" id="UP001318760"/>
    </source>
</evidence>
<sequence length="221" mass="24606">MSCSVTIRNLSVCADENLLFSGVNLNVSHKEKIAIIGANGSGKTTLLETIAGLRNASGGVIELFHEPMLNLDSFKKYRGEIGYLFQDSDNQFIYPKVLEDVAFSLLSRGVDKDEAVEKSREILEHFGIWHLKDKIVFHLSGGEKKLVALAGVLISKPKILLLDEPTTALDFKMQTRLTQILKSLDISQIIVSHDKEFVRNVADKIYYLNENGLSEDRAGIL</sequence>
<dbReference type="PROSITE" id="PS00211">
    <property type="entry name" value="ABC_TRANSPORTER_1"/>
    <property type="match status" value="1"/>
</dbReference>
<keyword evidence="3" id="KW-0547">Nucleotide-binding</keyword>
<protein>
    <submittedName>
        <fullName evidence="7">ABC transporter ATP-binding protein</fullName>
    </submittedName>
</protein>
<dbReference type="GO" id="GO:0005524">
    <property type="term" value="F:ATP binding"/>
    <property type="evidence" value="ECO:0007669"/>
    <property type="project" value="UniProtKB-KW"/>
</dbReference>
<dbReference type="SMART" id="SM00382">
    <property type="entry name" value="AAA"/>
    <property type="match status" value="1"/>
</dbReference>
<dbReference type="PANTHER" id="PTHR43553">
    <property type="entry name" value="HEAVY METAL TRANSPORTER"/>
    <property type="match status" value="1"/>
</dbReference>
<evidence type="ECO:0000313" key="8">
    <source>
        <dbReference type="Proteomes" id="UP000650616"/>
    </source>
</evidence>
<gene>
    <name evidence="6" type="ORF">CCAL12919_08910</name>
    <name evidence="7" type="ORF">CCAL9337_08950</name>
</gene>
<dbReference type="SUPFAM" id="SSF52540">
    <property type="entry name" value="P-loop containing nucleoside triphosphate hydrolases"/>
    <property type="match status" value="1"/>
</dbReference>
<evidence type="ECO:0000313" key="7">
    <source>
        <dbReference type="EMBL" id="MBE3608846.1"/>
    </source>
</evidence>
<evidence type="ECO:0000256" key="4">
    <source>
        <dbReference type="ARBA" id="ARBA00022840"/>
    </source>
</evidence>
<dbReference type="AlphaFoldDB" id="A0AAW3ZYN2"/>
<keyword evidence="8" id="KW-1185">Reference proteome</keyword>
<keyword evidence="4 7" id="KW-0067">ATP-binding</keyword>
<proteinExistence type="inferred from homology"/>
<dbReference type="PROSITE" id="PS50893">
    <property type="entry name" value="ABC_TRANSPORTER_2"/>
    <property type="match status" value="1"/>
</dbReference>
<comment type="caution">
    <text evidence="7">The sequence shown here is derived from an EMBL/GenBank/DDBJ whole genome shotgun (WGS) entry which is preliminary data.</text>
</comment>
<dbReference type="Gene3D" id="3.40.50.300">
    <property type="entry name" value="P-loop containing nucleotide triphosphate hydrolases"/>
    <property type="match status" value="1"/>
</dbReference>
<dbReference type="GO" id="GO:0042626">
    <property type="term" value="F:ATPase-coupled transmembrane transporter activity"/>
    <property type="evidence" value="ECO:0007669"/>
    <property type="project" value="TreeGrafter"/>
</dbReference>
<feature type="domain" description="ABC transporter" evidence="5">
    <location>
        <begin position="5"/>
        <end position="221"/>
    </location>
</feature>
<evidence type="ECO:0000313" key="6">
    <source>
        <dbReference type="EMBL" id="MBE2987232.1"/>
    </source>
</evidence>
<dbReference type="PANTHER" id="PTHR43553:SF24">
    <property type="entry name" value="ENERGY-COUPLING FACTOR TRANSPORTER ATP-BINDING PROTEIN ECFA1"/>
    <property type="match status" value="1"/>
</dbReference>
<name>A0AAW3ZYN2_9BACT</name>
<evidence type="ECO:0000256" key="3">
    <source>
        <dbReference type="ARBA" id="ARBA00022741"/>
    </source>
</evidence>
<dbReference type="CDD" id="cd03225">
    <property type="entry name" value="ABC_cobalt_CbiO_domain1"/>
    <property type="match status" value="1"/>
</dbReference>
<evidence type="ECO:0000259" key="5">
    <source>
        <dbReference type="PROSITE" id="PS50893"/>
    </source>
</evidence>
<dbReference type="InterPro" id="IPR027417">
    <property type="entry name" value="P-loop_NTPase"/>
</dbReference>
<evidence type="ECO:0000256" key="2">
    <source>
        <dbReference type="ARBA" id="ARBA00022448"/>
    </source>
</evidence>
<dbReference type="EMBL" id="LIWG01000016">
    <property type="protein sequence ID" value="MBE3608846.1"/>
    <property type="molecule type" value="Genomic_DNA"/>
</dbReference>
<organism evidence="7 8">
    <name type="scientific">Campylobacter californiensis</name>
    <dbReference type="NCBI Taxonomy" id="1032243"/>
    <lineage>
        <taxon>Bacteria</taxon>
        <taxon>Pseudomonadati</taxon>
        <taxon>Campylobacterota</taxon>
        <taxon>Epsilonproteobacteria</taxon>
        <taxon>Campylobacterales</taxon>
        <taxon>Campylobacteraceae</taxon>
        <taxon>Campylobacter</taxon>
    </lineage>
</organism>
<dbReference type="InterPro" id="IPR050095">
    <property type="entry name" value="ECF_ABC_transporter_ATP-bd"/>
</dbReference>
<dbReference type="InterPro" id="IPR017871">
    <property type="entry name" value="ABC_transporter-like_CS"/>
</dbReference>
<dbReference type="Pfam" id="PF00005">
    <property type="entry name" value="ABC_tran"/>
    <property type="match status" value="1"/>
</dbReference>
<dbReference type="RefSeq" id="WP_170017230.1">
    <property type="nucleotide sequence ID" value="NZ_CP012545.1"/>
</dbReference>
<dbReference type="GO" id="GO:0043190">
    <property type="term" value="C:ATP-binding cassette (ABC) transporter complex"/>
    <property type="evidence" value="ECO:0007669"/>
    <property type="project" value="TreeGrafter"/>
</dbReference>
<dbReference type="Proteomes" id="UP000650616">
    <property type="component" value="Unassembled WGS sequence"/>
</dbReference>
<dbReference type="InterPro" id="IPR003593">
    <property type="entry name" value="AAA+_ATPase"/>
</dbReference>
<dbReference type="Proteomes" id="UP001318760">
    <property type="component" value="Unassembled WGS sequence"/>
</dbReference>
<reference evidence="7 8" key="1">
    <citation type="submission" date="2015-08" db="EMBL/GenBank/DDBJ databases">
        <title>Comparative genomics of the Campylobacter concisus group.</title>
        <authorList>
            <person name="Yee E."/>
            <person name="Chapman M.H."/>
            <person name="Huynh S."/>
            <person name="Bono J.L."/>
            <person name="On S.L."/>
            <person name="St Leger J."/>
            <person name="Foster G."/>
            <person name="Parker C.T."/>
            <person name="Miller W.G."/>
        </authorList>
    </citation>
    <scope>NUCLEOTIDE SEQUENCE [LARGE SCALE GENOMIC DNA]</scope>
    <source>
        <strain evidence="7 8">RM9337</strain>
    </source>
</reference>
<reference evidence="6 9" key="2">
    <citation type="submission" date="2020-10" db="EMBL/GenBank/DDBJ databases">
        <title>Campylobacter californiensis sp. nov. isolated from cattle and feral swine in California.</title>
        <authorList>
            <person name="Miller W.G."/>
        </authorList>
    </citation>
    <scope>NUCLEOTIDE SEQUENCE [LARGE SCALE GENOMIC DNA]</scope>
    <source>
        <strain evidence="6 9">RM12919</strain>
    </source>
</reference>
<dbReference type="InterPro" id="IPR015856">
    <property type="entry name" value="ABC_transpr_CbiO/EcfA_su"/>
</dbReference>
<evidence type="ECO:0000256" key="1">
    <source>
        <dbReference type="ARBA" id="ARBA00005417"/>
    </source>
</evidence>
<dbReference type="InterPro" id="IPR003439">
    <property type="entry name" value="ABC_transporter-like_ATP-bd"/>
</dbReference>
<dbReference type="EMBL" id="JADBHS010000023">
    <property type="protein sequence ID" value="MBE2987232.1"/>
    <property type="molecule type" value="Genomic_DNA"/>
</dbReference>
<comment type="similarity">
    <text evidence="1">Belongs to the ABC transporter superfamily.</text>
</comment>
<dbReference type="GO" id="GO:0016887">
    <property type="term" value="F:ATP hydrolysis activity"/>
    <property type="evidence" value="ECO:0007669"/>
    <property type="project" value="InterPro"/>
</dbReference>